<feature type="non-terminal residue" evidence="4">
    <location>
        <position position="351"/>
    </location>
</feature>
<dbReference type="Proteomes" id="UP000243876">
    <property type="component" value="Unassembled WGS sequence"/>
</dbReference>
<evidence type="ECO:0000256" key="2">
    <source>
        <dbReference type="ARBA" id="ARBA00023002"/>
    </source>
</evidence>
<keyword evidence="2" id="KW-0560">Oxidoreductase</keyword>
<keyword evidence="5" id="KW-1185">Reference proteome</keyword>
<dbReference type="InterPro" id="IPR036291">
    <property type="entry name" value="NAD(P)-bd_dom_sf"/>
</dbReference>
<sequence length="351" mass="37609">YALCEEFSARNCIVYASARRLSALANLPASVHRIELDVLSAASSRAAVDQVIAEQGRIDVLVNNAGAGGTGALLDADVESDEGAKATVGPPLAVPRAPLFRSAACVVVEADTQRSPPSPQFEVNVWAPLRLSKIVVPHMVRQKSGLIVNVGSIVGELSYAPFRGLLTALIEMSAHRASARRTPSRDPGTIPTPWSGVYSASKAALHAFTEVLRMETEGFGLDIMLVAPGAIKSQFGQKQLATFKLPDDSLYKDVADEIAKRAEISQRQATDASHSYGPDHTTPAAVLARGVVSRALRSRPPAYYTVGGKSWVFWILERVPRTWVWAILGRAFGTWKVGKAKAGQAASKRTD</sequence>
<protein>
    <submittedName>
        <fullName evidence="4">SPOSA6832_01588-mRNA-1:cds</fullName>
    </submittedName>
</protein>
<evidence type="ECO:0000256" key="1">
    <source>
        <dbReference type="ARBA" id="ARBA00006484"/>
    </source>
</evidence>
<gene>
    <name evidence="4" type="primary">SPOSA6832_01588</name>
</gene>
<feature type="non-terminal residue" evidence="4">
    <location>
        <position position="1"/>
    </location>
</feature>
<dbReference type="EMBL" id="CENE01000004">
    <property type="protein sequence ID" value="CEQ40006.1"/>
    <property type="molecule type" value="Genomic_DNA"/>
</dbReference>
<comment type="similarity">
    <text evidence="1 3">Belongs to the short-chain dehydrogenases/reductases (SDR) family.</text>
</comment>
<proteinExistence type="inferred from homology"/>
<evidence type="ECO:0000256" key="3">
    <source>
        <dbReference type="RuleBase" id="RU000363"/>
    </source>
</evidence>
<evidence type="ECO:0000313" key="5">
    <source>
        <dbReference type="Proteomes" id="UP000243876"/>
    </source>
</evidence>
<dbReference type="PANTHER" id="PTHR44169">
    <property type="entry name" value="NADPH-DEPENDENT 1-ACYLDIHYDROXYACETONE PHOSPHATE REDUCTASE"/>
    <property type="match status" value="1"/>
</dbReference>
<dbReference type="Pfam" id="PF00106">
    <property type="entry name" value="adh_short"/>
    <property type="match status" value="3"/>
</dbReference>
<dbReference type="Gene3D" id="3.40.50.720">
    <property type="entry name" value="NAD(P)-binding Rossmann-like Domain"/>
    <property type="match status" value="1"/>
</dbReference>
<accession>A0A0D6EJA8</accession>
<dbReference type="InterPro" id="IPR002347">
    <property type="entry name" value="SDR_fam"/>
</dbReference>
<dbReference type="OrthoDB" id="2102561at2759"/>
<dbReference type="GO" id="GO:0005783">
    <property type="term" value="C:endoplasmic reticulum"/>
    <property type="evidence" value="ECO:0007669"/>
    <property type="project" value="TreeGrafter"/>
</dbReference>
<dbReference type="SUPFAM" id="SSF51735">
    <property type="entry name" value="NAD(P)-binding Rossmann-fold domains"/>
    <property type="match status" value="1"/>
</dbReference>
<dbReference type="AlphaFoldDB" id="A0A0D6EJA8"/>
<dbReference type="GO" id="GO:0016491">
    <property type="term" value="F:oxidoreductase activity"/>
    <property type="evidence" value="ECO:0007669"/>
    <property type="project" value="UniProtKB-KW"/>
</dbReference>
<dbReference type="PANTHER" id="PTHR44169:SF6">
    <property type="entry name" value="NADPH-DEPENDENT 1-ACYLDIHYDROXYACETONE PHOSPHATE REDUCTASE"/>
    <property type="match status" value="1"/>
</dbReference>
<reference evidence="5" key="1">
    <citation type="submission" date="2015-02" db="EMBL/GenBank/DDBJ databases">
        <authorList>
            <person name="Gon?alves P."/>
        </authorList>
    </citation>
    <scope>NUCLEOTIDE SEQUENCE [LARGE SCALE GENOMIC DNA]</scope>
</reference>
<name>A0A0D6EJA8_SPOSA</name>
<dbReference type="PRINTS" id="PR00081">
    <property type="entry name" value="GDHRDH"/>
</dbReference>
<organism evidence="4 5">
    <name type="scientific">Sporidiobolus salmonicolor</name>
    <name type="common">Yeast-like fungus</name>
    <name type="synonym">Sporobolomyces salmonicolor</name>
    <dbReference type="NCBI Taxonomy" id="5005"/>
    <lineage>
        <taxon>Eukaryota</taxon>
        <taxon>Fungi</taxon>
        <taxon>Dikarya</taxon>
        <taxon>Basidiomycota</taxon>
        <taxon>Pucciniomycotina</taxon>
        <taxon>Microbotryomycetes</taxon>
        <taxon>Sporidiobolales</taxon>
        <taxon>Sporidiobolaceae</taxon>
        <taxon>Sporobolomyces</taxon>
    </lineage>
</organism>
<evidence type="ECO:0000313" key="4">
    <source>
        <dbReference type="EMBL" id="CEQ40006.1"/>
    </source>
</evidence>
<dbReference type="PRINTS" id="PR00080">
    <property type="entry name" value="SDRFAMILY"/>
</dbReference>